<feature type="region of interest" description="Disordered" evidence="1">
    <location>
        <begin position="161"/>
        <end position="219"/>
    </location>
</feature>
<protein>
    <submittedName>
        <fullName evidence="2">Uncharacterized protein</fullName>
    </submittedName>
</protein>
<feature type="compositionally biased region" description="Basic and acidic residues" evidence="1">
    <location>
        <begin position="591"/>
        <end position="602"/>
    </location>
</feature>
<sequence>MMGAFASQSSSTAGTLFSTKARPKAVLLLACSSPTSPTDVNGCPVLSAARYSESTSPESTTSPMFPDRPIHPLPKRRLRERLSPEVADSIEYPPTPPTSVFYYPYKEEDPDVCNGNHCSNGATQNGEEEDPSRVRRSQAVPRSAPSIRSIPFRLAQKQDPVYSSYSQLPHSTASSIDGYDTFENTNNKKKRKVPDTALGHSLNDLGTGQSSPSTPVRVVHQDGCDASCSAYHSMGSGSPGLSGPGRGRFGRNRTGRSPLSESNRNNRMRPSMRWSPLSAPSTGIISNAISKVDKHPPSHQGQENVSLLDLQRSSKSSPGSGQFTFTCESQVPGSASWPGSHGRTPNGTPIPPRHDVSGNSSRPPWPSGVPAGHHSGPVPPNSRAMPGPPPGAQPPPPRPRRRRTKAGEYAKAAQDRQNQKQHEKCRGVHDEEHWLCLFCEYEDIFGEKPMALIRSYEKKDRQRRKDEAERRRLLEKAKARGRKGKKPVAGKGTGTGKGSHDPGHDYHAHGAHEPVVGGRSHNHDHHTCGQHPSHHHHHHHHHHCSVSHSVHCDDPNHHHEYEDEHDYHGHHEYDDHYDDLASPEGEGNDTLDTKSSDSQDGHLHKRVAAGGGAAGPPGHARPPDMASAAVASRNGPPPVRV</sequence>
<dbReference type="EMBL" id="JABSND010000338">
    <property type="protein sequence ID" value="KAI6291781.1"/>
    <property type="molecule type" value="Genomic_DNA"/>
</dbReference>
<comment type="caution">
    <text evidence="2">The sequence shown here is derived from an EMBL/GenBank/DDBJ whole genome shotgun (WGS) entry which is preliminary data.</text>
</comment>
<feature type="compositionally biased region" description="Polar residues" evidence="1">
    <location>
        <begin position="161"/>
        <end position="175"/>
    </location>
</feature>
<feature type="region of interest" description="Disordered" evidence="1">
    <location>
        <begin position="113"/>
        <end position="148"/>
    </location>
</feature>
<feature type="compositionally biased region" description="Pro residues" evidence="1">
    <location>
        <begin position="386"/>
        <end position="397"/>
    </location>
</feature>
<keyword evidence="3" id="KW-1185">Reference proteome</keyword>
<evidence type="ECO:0000313" key="3">
    <source>
        <dbReference type="Proteomes" id="UP001059893"/>
    </source>
</evidence>
<name>A0ABQ8N5U4_PYRGI</name>
<dbReference type="Proteomes" id="UP001059893">
    <property type="component" value="Unassembled WGS sequence"/>
</dbReference>
<feature type="compositionally biased region" description="Basic residues" evidence="1">
    <location>
        <begin position="532"/>
        <end position="545"/>
    </location>
</feature>
<feature type="compositionally biased region" description="Basic and acidic residues" evidence="1">
    <location>
        <begin position="498"/>
        <end position="512"/>
    </location>
</feature>
<feature type="compositionally biased region" description="Polar residues" evidence="1">
    <location>
        <begin position="116"/>
        <end position="125"/>
    </location>
</feature>
<accession>A0ABQ8N5U4</accession>
<feature type="region of interest" description="Disordered" evidence="1">
    <location>
        <begin position="234"/>
        <end position="280"/>
    </location>
</feature>
<feature type="region of interest" description="Disordered" evidence="1">
    <location>
        <begin position="52"/>
        <end position="71"/>
    </location>
</feature>
<proteinExistence type="predicted"/>
<feature type="compositionally biased region" description="Polar residues" evidence="1">
    <location>
        <begin position="204"/>
        <end position="214"/>
    </location>
</feature>
<evidence type="ECO:0000256" key="1">
    <source>
        <dbReference type="SAM" id="MobiDB-lite"/>
    </source>
</evidence>
<feature type="compositionally biased region" description="Gly residues" evidence="1">
    <location>
        <begin position="237"/>
        <end position="247"/>
    </location>
</feature>
<feature type="compositionally biased region" description="Basic residues" evidence="1">
    <location>
        <begin position="479"/>
        <end position="488"/>
    </location>
</feature>
<feature type="region of interest" description="Disordered" evidence="1">
    <location>
        <begin position="312"/>
        <end position="425"/>
    </location>
</feature>
<reference evidence="2" key="1">
    <citation type="submission" date="2021-01" db="EMBL/GenBank/DDBJ databases">
        <title>Deciphering the adaptive evolutionary patterns associated with biogeogrpahic diversity in the finger millet blast pathogen Magnaporthe oryzae in Eastern Africa.</title>
        <authorList>
            <person name="Onyema G."/>
            <person name="Shittu T.A."/>
            <person name="Dodsworth S."/>
            <person name="Devilliers S."/>
            <person name="Muthumeenakshi S."/>
            <person name="Sreenivasaprasad S."/>
        </authorList>
    </citation>
    <scope>NUCLEOTIDE SEQUENCE</scope>
    <source>
        <strain evidence="2">D15/s37</strain>
    </source>
</reference>
<feature type="compositionally biased region" description="Low complexity" evidence="1">
    <location>
        <begin position="52"/>
        <end position="63"/>
    </location>
</feature>
<feature type="compositionally biased region" description="Basic and acidic residues" evidence="1">
    <location>
        <begin position="550"/>
        <end position="574"/>
    </location>
</feature>
<feature type="region of interest" description="Disordered" evidence="1">
    <location>
        <begin position="475"/>
        <end position="641"/>
    </location>
</feature>
<feature type="compositionally biased region" description="Low complexity" evidence="1">
    <location>
        <begin position="260"/>
        <end position="275"/>
    </location>
</feature>
<evidence type="ECO:0000313" key="2">
    <source>
        <dbReference type="EMBL" id="KAI6291781.1"/>
    </source>
</evidence>
<gene>
    <name evidence="2" type="ORF">MCOR33_010367</name>
</gene>
<feature type="compositionally biased region" description="Polar residues" evidence="1">
    <location>
        <begin position="312"/>
        <end position="333"/>
    </location>
</feature>
<feature type="compositionally biased region" description="Basic and acidic residues" evidence="1">
    <location>
        <begin position="405"/>
        <end position="425"/>
    </location>
</feature>
<organism evidence="2 3">
    <name type="scientific">Pyricularia grisea</name>
    <name type="common">Crabgrass-specific blast fungus</name>
    <name type="synonym">Magnaporthe grisea</name>
    <dbReference type="NCBI Taxonomy" id="148305"/>
    <lineage>
        <taxon>Eukaryota</taxon>
        <taxon>Fungi</taxon>
        <taxon>Dikarya</taxon>
        <taxon>Ascomycota</taxon>
        <taxon>Pezizomycotina</taxon>
        <taxon>Sordariomycetes</taxon>
        <taxon>Sordariomycetidae</taxon>
        <taxon>Magnaporthales</taxon>
        <taxon>Pyriculariaceae</taxon>
        <taxon>Pyricularia</taxon>
    </lineage>
</organism>